<dbReference type="EMBL" id="UZAK01032544">
    <property type="protein sequence ID" value="VDP28604.1"/>
    <property type="molecule type" value="Genomic_DNA"/>
</dbReference>
<dbReference type="WBParaSite" id="SCUD_0000795701-mRNA-1">
    <property type="protein sequence ID" value="SCUD_0000795701-mRNA-1"/>
    <property type="gene ID" value="SCUD_0000795701"/>
</dbReference>
<proteinExistence type="predicted"/>
<dbReference type="SUPFAM" id="SSF81296">
    <property type="entry name" value="E set domains"/>
    <property type="match status" value="1"/>
</dbReference>
<dbReference type="Proteomes" id="UP000279833">
    <property type="component" value="Unassembled WGS sequence"/>
</dbReference>
<feature type="region of interest" description="Disordered" evidence="1">
    <location>
        <begin position="552"/>
        <end position="578"/>
    </location>
</feature>
<protein>
    <submittedName>
        <fullName evidence="4">Ig-like domain-containing protein</fullName>
    </submittedName>
</protein>
<evidence type="ECO:0000313" key="2">
    <source>
        <dbReference type="EMBL" id="VDP28604.1"/>
    </source>
</evidence>
<name>A0A183JZ00_9TREM</name>
<keyword evidence="3" id="KW-1185">Reference proteome</keyword>
<dbReference type="InterPro" id="IPR014756">
    <property type="entry name" value="Ig_E-set"/>
</dbReference>
<dbReference type="STRING" id="6186.A0A183JZ00"/>
<evidence type="ECO:0000256" key="1">
    <source>
        <dbReference type="SAM" id="MobiDB-lite"/>
    </source>
</evidence>
<dbReference type="Gene3D" id="2.60.40.10">
    <property type="entry name" value="Immunoglobulins"/>
    <property type="match status" value="1"/>
</dbReference>
<evidence type="ECO:0000313" key="3">
    <source>
        <dbReference type="Proteomes" id="UP000279833"/>
    </source>
</evidence>
<feature type="compositionally biased region" description="Polar residues" evidence="1">
    <location>
        <begin position="482"/>
        <end position="499"/>
    </location>
</feature>
<sequence>MPTVRSAVMFPGSGVVVDVQENAQNCLGCSKTSSFCLRRSNESGELSKYFPDDMLASNIRHPKEVTVREKVSQKWKCVVLGGKKKISTECIYAPDGNPVWNFETTLGDPVVLLVSDSEDNHVGQVVVPGVTIPPKPTDPSVSLTDNSRLCIMEMEQTKKTEIGFGRLYFWIWVEEYRSEESKSRSTMGSILSLSSLHLHKDKGSTPNSLNYSGSVISLSSNNDEHKKKKRWYKKVANHALHVPAPIRQSRSPSNSLLNTKPMNNGYNPFDPDEHLKNKPELLRIAPKCGPSSGGTELTIYCRFLTTEIMKRSTVFVGDHPVSRDDWFLDESSQSDLSQLRIHMPSLQPGRYSIYIDSVEFGRVLCNQEFTYLHSDVNLIQSPRSSLAVSSMNEPTNKIINITPKTNTSVEETDGSVVFSRVGSQRSNIILVDRRSGRRERSRPEALGKSDSLNSSILGDSSKMGVTNHDKVDIMHKYTNRTINTHVSDSSKELSSQGKPYNNVNDDDVNKNFYETDHKPVTVEISTYILPSPIHFNRVGSQRGELKLYDRRNSYNSNRHHPRRTSVKTTSEEEVKELGSSVDVQESTSLSSVILDDRRDETEDFVSNRVVLLNKSENKMEISGKNLPDFQEEMSSFNPISEFSIDNDTVSSSSSEISSNEQFNSCLDNSVITNSNVLSNASLSRIPEESENNTKLSDSREATDFQVAHNKDAIQFEKSIGENPYQNSMDIGPSTGESNLCLLVT</sequence>
<dbReference type="AlphaFoldDB" id="A0A183JZ00"/>
<gene>
    <name evidence="2" type="ORF">SCUD_LOCUS7957</name>
</gene>
<reference evidence="4" key="1">
    <citation type="submission" date="2016-06" db="UniProtKB">
        <authorList>
            <consortium name="WormBaseParasite"/>
        </authorList>
    </citation>
    <scope>IDENTIFICATION</scope>
</reference>
<organism evidence="4">
    <name type="scientific">Schistosoma curassoni</name>
    <dbReference type="NCBI Taxonomy" id="6186"/>
    <lineage>
        <taxon>Eukaryota</taxon>
        <taxon>Metazoa</taxon>
        <taxon>Spiralia</taxon>
        <taxon>Lophotrochozoa</taxon>
        <taxon>Platyhelminthes</taxon>
        <taxon>Trematoda</taxon>
        <taxon>Digenea</taxon>
        <taxon>Strigeidida</taxon>
        <taxon>Schistosomatoidea</taxon>
        <taxon>Schistosomatidae</taxon>
        <taxon>Schistosoma</taxon>
    </lineage>
</organism>
<reference evidence="2 3" key="2">
    <citation type="submission" date="2018-11" db="EMBL/GenBank/DDBJ databases">
        <authorList>
            <consortium name="Pathogen Informatics"/>
        </authorList>
    </citation>
    <scope>NUCLEOTIDE SEQUENCE [LARGE SCALE GENOMIC DNA]</scope>
    <source>
        <strain evidence="2">Dakar</strain>
        <strain evidence="3">Dakar, Senegal</strain>
    </source>
</reference>
<dbReference type="InterPro" id="IPR013783">
    <property type="entry name" value="Ig-like_fold"/>
</dbReference>
<feature type="region of interest" description="Disordered" evidence="1">
    <location>
        <begin position="433"/>
        <end position="465"/>
    </location>
</feature>
<feature type="region of interest" description="Disordered" evidence="1">
    <location>
        <begin position="482"/>
        <end position="507"/>
    </location>
</feature>
<evidence type="ECO:0000313" key="4">
    <source>
        <dbReference type="WBParaSite" id="SCUD_0000795701-mRNA-1"/>
    </source>
</evidence>
<accession>A0A183JZ00</accession>